<dbReference type="OrthoDB" id="7063737at2"/>
<name>A0A0R1LQJ0_9LACO</name>
<evidence type="ECO:0008006" key="3">
    <source>
        <dbReference type="Google" id="ProtNLM"/>
    </source>
</evidence>
<gene>
    <name evidence="1" type="ORF">FD25_GL002203</name>
</gene>
<dbReference type="Proteomes" id="UP000051955">
    <property type="component" value="Unassembled WGS sequence"/>
</dbReference>
<reference evidence="1 2" key="1">
    <citation type="journal article" date="2015" name="Genome Announc.">
        <title>Expanding the biotechnology potential of lactobacilli through comparative genomics of 213 strains and associated genera.</title>
        <authorList>
            <person name="Sun Z."/>
            <person name="Harris H.M."/>
            <person name="McCann A."/>
            <person name="Guo C."/>
            <person name="Argimon S."/>
            <person name="Zhang W."/>
            <person name="Yang X."/>
            <person name="Jeffery I.B."/>
            <person name="Cooney J.C."/>
            <person name="Kagawa T.F."/>
            <person name="Liu W."/>
            <person name="Song Y."/>
            <person name="Salvetti E."/>
            <person name="Wrobel A."/>
            <person name="Rasinkangas P."/>
            <person name="Parkhill J."/>
            <person name="Rea M.C."/>
            <person name="O'Sullivan O."/>
            <person name="Ritari J."/>
            <person name="Douillard F.P."/>
            <person name="Paul Ross R."/>
            <person name="Yang R."/>
            <person name="Briner A.E."/>
            <person name="Felis G.E."/>
            <person name="de Vos W.M."/>
            <person name="Barrangou R."/>
            <person name="Klaenhammer T.R."/>
            <person name="Caufield P.W."/>
            <person name="Cui Y."/>
            <person name="Zhang H."/>
            <person name="O'Toole P.W."/>
        </authorList>
    </citation>
    <scope>NUCLEOTIDE SEQUENCE [LARGE SCALE GENOMIC DNA]</scope>
    <source>
        <strain evidence="1 2">DSM 19394</strain>
    </source>
</reference>
<dbReference type="EMBL" id="AZDV01000023">
    <property type="protein sequence ID" value="KRK95017.1"/>
    <property type="molecule type" value="Genomic_DNA"/>
</dbReference>
<proteinExistence type="predicted"/>
<dbReference type="PATRIC" id="fig|1423715.3.peg.2278"/>
<protein>
    <recommendedName>
        <fullName evidence="3">HEPN domain-containing protein</fullName>
    </recommendedName>
</protein>
<evidence type="ECO:0000313" key="2">
    <source>
        <dbReference type="Proteomes" id="UP000051955"/>
    </source>
</evidence>
<comment type="caution">
    <text evidence="1">The sequence shown here is derived from an EMBL/GenBank/DDBJ whole genome shotgun (WGS) entry which is preliminary data.</text>
</comment>
<dbReference type="STRING" id="1423715.FD25_GL002203"/>
<sequence length="376" mass="44254">MLWPDEKLDLWKVSTDFPTRGIQWEHNYRNDYLNLALQYKMAGVDVLNEIINSGHDNSKEDTWFLAGSFMLRQSIELILKAKACEVITENQLIQAEFRSNAHNLTEVLELVLREGGNEFSATELQWLKEYFVSVERIDEKSEFFRYPLNTGFLKIYSGTFLDIRKIANRMLLAFSIVYNSFKSAKKIEYNLSELQQTTEFFSFSDTGIGNFRIGWGFNPERFYNVIEGYSEVSEFLVSVEERRKQDYFLFPVMFSLRHLLELELTRFAEYDLSDILVKRIKSKSHRLYKDLWMRLRPAIEGSMGNSVLLDNVENVIVELDSIDRKGDFFRYPMGYNFEYHEFSNDVDVNHVLVCILSVVNFFEGIDGIFSTKFNKR</sequence>
<keyword evidence="2" id="KW-1185">Reference proteome</keyword>
<dbReference type="AlphaFoldDB" id="A0A0R1LQJ0"/>
<organism evidence="1 2">
    <name type="scientific">Levilactobacillus acidifarinae DSM 19394 = JCM 15949</name>
    <dbReference type="NCBI Taxonomy" id="1423715"/>
    <lineage>
        <taxon>Bacteria</taxon>
        <taxon>Bacillati</taxon>
        <taxon>Bacillota</taxon>
        <taxon>Bacilli</taxon>
        <taxon>Lactobacillales</taxon>
        <taxon>Lactobacillaceae</taxon>
        <taxon>Levilactobacillus</taxon>
    </lineage>
</organism>
<accession>A0A0R1LQJ0</accession>
<evidence type="ECO:0000313" key="1">
    <source>
        <dbReference type="EMBL" id="KRK95017.1"/>
    </source>
</evidence>